<keyword evidence="1" id="KW-0732">Signal</keyword>
<gene>
    <name evidence="2" type="ORF">V5E97_39880</name>
</gene>
<organism evidence="2">
    <name type="scientific">Singulisphaera sp. Ch08</name>
    <dbReference type="NCBI Taxonomy" id="3120278"/>
    <lineage>
        <taxon>Bacteria</taxon>
        <taxon>Pseudomonadati</taxon>
        <taxon>Planctomycetota</taxon>
        <taxon>Planctomycetia</taxon>
        <taxon>Isosphaerales</taxon>
        <taxon>Isosphaeraceae</taxon>
        <taxon>Singulisphaera</taxon>
    </lineage>
</organism>
<dbReference type="AlphaFoldDB" id="A0AAU7CH89"/>
<proteinExistence type="predicted"/>
<dbReference type="RefSeq" id="WP_406697168.1">
    <property type="nucleotide sequence ID" value="NZ_CP155447.1"/>
</dbReference>
<feature type="signal peptide" evidence="1">
    <location>
        <begin position="1"/>
        <end position="23"/>
    </location>
</feature>
<evidence type="ECO:0000313" key="2">
    <source>
        <dbReference type="EMBL" id="XBH04408.1"/>
    </source>
</evidence>
<reference evidence="2" key="1">
    <citation type="submission" date="2024-05" db="EMBL/GenBank/DDBJ databases">
        <title>Planctomycetes of the genus Singulisphaera possess chitinolytic capabilities.</title>
        <authorList>
            <person name="Ivanova A."/>
        </authorList>
    </citation>
    <scope>NUCLEOTIDE SEQUENCE</scope>
    <source>
        <strain evidence="2">Ch08T</strain>
    </source>
</reference>
<dbReference type="EMBL" id="CP155447">
    <property type="protein sequence ID" value="XBH04408.1"/>
    <property type="molecule type" value="Genomic_DNA"/>
</dbReference>
<feature type="chain" id="PRO_5043504227" description="Periplasmic heavy metal sensor" evidence="1">
    <location>
        <begin position="24"/>
        <end position="214"/>
    </location>
</feature>
<sequence length="214" mass="24136">MRTFGIMALTLGAAVVITTPAQAQFGRGGGFGFTGYSLLSNKSVQQELKLEGDQAEKVSKIVNEISAKTREKLQDIPQDEQREKGAELRRAAEEETKAAVKGDLKAEQITRLEQIIRQTQGLFAFADPTTAEKLSLTDDQKSKFRELVRENGEKMREIRQNAGDDRQAAMEKLRELRKESLEKVHAALTDDQKKAWKELTGEPFEVKFERRPNN</sequence>
<protein>
    <recommendedName>
        <fullName evidence="3">Periplasmic heavy metal sensor</fullName>
    </recommendedName>
</protein>
<accession>A0AAU7CH89</accession>
<evidence type="ECO:0000256" key="1">
    <source>
        <dbReference type="SAM" id="SignalP"/>
    </source>
</evidence>
<name>A0AAU7CH89_9BACT</name>
<evidence type="ECO:0008006" key="3">
    <source>
        <dbReference type="Google" id="ProtNLM"/>
    </source>
</evidence>